<name>A0A382EGK6_9ZZZZ</name>
<dbReference type="InterPro" id="IPR013736">
    <property type="entry name" value="Xaa-Pro_dipept_C"/>
</dbReference>
<evidence type="ECO:0000256" key="1">
    <source>
        <dbReference type="ARBA" id="ARBA00022801"/>
    </source>
</evidence>
<keyword evidence="1" id="KW-0378">Hydrolase</keyword>
<dbReference type="Pfam" id="PF02129">
    <property type="entry name" value="Peptidase_S15"/>
    <property type="match status" value="1"/>
</dbReference>
<feature type="domain" description="Xaa-Pro dipeptidyl-peptidase C-terminal" evidence="2">
    <location>
        <begin position="108"/>
        <end position="396"/>
    </location>
</feature>
<dbReference type="InterPro" id="IPR029058">
    <property type="entry name" value="AB_hydrolase_fold"/>
</dbReference>
<gene>
    <name evidence="3" type="ORF">METZ01_LOCUS202373</name>
</gene>
<dbReference type="NCBIfam" id="TIGR00976">
    <property type="entry name" value="CocE_NonD"/>
    <property type="match status" value="1"/>
</dbReference>
<dbReference type="EMBL" id="UINC01044280">
    <property type="protein sequence ID" value="SVB49519.1"/>
    <property type="molecule type" value="Genomic_DNA"/>
</dbReference>
<dbReference type="InterPro" id="IPR008979">
    <property type="entry name" value="Galactose-bd-like_sf"/>
</dbReference>
<feature type="non-terminal residue" evidence="3">
    <location>
        <position position="1"/>
    </location>
</feature>
<dbReference type="SUPFAM" id="SSF53474">
    <property type="entry name" value="alpha/beta-Hydrolases"/>
    <property type="match status" value="1"/>
</dbReference>
<dbReference type="InterPro" id="IPR005674">
    <property type="entry name" value="CocE/Ser_esterase"/>
</dbReference>
<evidence type="ECO:0000259" key="2">
    <source>
        <dbReference type="SMART" id="SM00939"/>
    </source>
</evidence>
<protein>
    <recommendedName>
        <fullName evidence="2">Xaa-Pro dipeptidyl-peptidase C-terminal domain-containing protein</fullName>
    </recommendedName>
</protein>
<sequence>VLSRLPSYERWAIDVLTYGEYSDYWKQRGYAIDEYYEEHADVPTLYWGGWYDSYARNTTASYTKLSKMKQSPQYLLMGPWTHGQYEVTFAGDIDFGSDAHFNYLDTKLMWFDHHLKGLNTQVVDWDPVRFFTMGTGDGKRTILGSPGLNADYPGLINHGGYWRSAPDWPLPESQFVPHYLHGDGSLSREMPVGGPNPASQYTFDPKNPVPTIGGGISAAESVMRAGAFDQRGRPDFFGCDDNLPLNQRSDVLSFQTTVLESDVEVTGPIEMHLWASSSAVDTDFTAKLIDVYPPSNDDPEGLAINITDSIIRARYRNGFEQPEFMTPGEPYEFVFQLYPTSNVFQIGHRIRLDISSSNWPRFDVNPNTGGTLGLERRYELAHQTVYHDADCASHIMLPVQKG</sequence>
<organism evidence="3">
    <name type="scientific">marine metagenome</name>
    <dbReference type="NCBI Taxonomy" id="408172"/>
    <lineage>
        <taxon>unclassified sequences</taxon>
        <taxon>metagenomes</taxon>
        <taxon>ecological metagenomes</taxon>
    </lineage>
</organism>
<reference evidence="3" key="1">
    <citation type="submission" date="2018-05" db="EMBL/GenBank/DDBJ databases">
        <authorList>
            <person name="Lanie J.A."/>
            <person name="Ng W.-L."/>
            <person name="Kazmierczak K.M."/>
            <person name="Andrzejewski T.M."/>
            <person name="Davidsen T.M."/>
            <person name="Wayne K.J."/>
            <person name="Tettelin H."/>
            <person name="Glass J.I."/>
            <person name="Rusch D."/>
            <person name="Podicherti R."/>
            <person name="Tsui H.-C.T."/>
            <person name="Winkler M.E."/>
        </authorList>
    </citation>
    <scope>NUCLEOTIDE SEQUENCE</scope>
</reference>
<accession>A0A382EGK6</accession>
<dbReference type="SMART" id="SM00939">
    <property type="entry name" value="PepX_C"/>
    <property type="match status" value="1"/>
</dbReference>
<dbReference type="Pfam" id="PF08530">
    <property type="entry name" value="PepX_C"/>
    <property type="match status" value="1"/>
</dbReference>
<evidence type="ECO:0000313" key="3">
    <source>
        <dbReference type="EMBL" id="SVB49519.1"/>
    </source>
</evidence>
<dbReference type="GO" id="GO:0008239">
    <property type="term" value="F:dipeptidyl-peptidase activity"/>
    <property type="evidence" value="ECO:0007669"/>
    <property type="project" value="InterPro"/>
</dbReference>
<dbReference type="Gene3D" id="3.40.50.1820">
    <property type="entry name" value="alpha/beta hydrolase"/>
    <property type="match status" value="1"/>
</dbReference>
<dbReference type="SUPFAM" id="SSF49785">
    <property type="entry name" value="Galactose-binding domain-like"/>
    <property type="match status" value="1"/>
</dbReference>
<dbReference type="InterPro" id="IPR000383">
    <property type="entry name" value="Xaa-Pro-like_dom"/>
</dbReference>
<proteinExistence type="predicted"/>
<dbReference type="Gene3D" id="2.60.120.260">
    <property type="entry name" value="Galactose-binding domain-like"/>
    <property type="match status" value="1"/>
</dbReference>
<dbReference type="AlphaFoldDB" id="A0A382EGK6"/>